<proteinExistence type="inferred from homology"/>
<evidence type="ECO:0000256" key="4">
    <source>
        <dbReference type="PIRSR" id="PIRSR000149-1"/>
    </source>
</evidence>
<feature type="binding site" evidence="6">
    <location>
        <begin position="66"/>
        <end position="67"/>
    </location>
    <ligand>
        <name>NAD(+)</name>
        <dbReference type="ChEBI" id="CHEBI:57540"/>
    </ligand>
</feature>
<dbReference type="InterPro" id="IPR020829">
    <property type="entry name" value="GlycerAld_3-P_DH_cat"/>
</dbReference>
<dbReference type="GO" id="GO:0051287">
    <property type="term" value="F:NAD binding"/>
    <property type="evidence" value="ECO:0007669"/>
    <property type="project" value="InterPro"/>
</dbReference>
<feature type="binding site" evidence="6">
    <location>
        <position position="372"/>
    </location>
    <ligand>
        <name>NAD(+)</name>
        <dbReference type="ChEBI" id="CHEBI:57540"/>
    </ligand>
</feature>
<feature type="site" description="Activates thiol group during catalysis" evidence="7">
    <location>
        <position position="236"/>
    </location>
</feature>
<feature type="binding site" evidence="5">
    <location>
        <position position="239"/>
    </location>
    <ligand>
        <name>D-glyceraldehyde 3-phosphate</name>
        <dbReference type="ChEBI" id="CHEBI:59776"/>
    </ligand>
</feature>
<sequence>MVTSGGYLGRFVMNGNVCCGVESALLQLFAKLYAKSYNKQRKNVYKEFLGGILIMTVKIGINGFGRIGRLAFRRILELKDTADDIEVVAINDLTNPAMLAYLLKYDSTHGTLPVDVSADEDGIIVDGKKIRVYAERNAADLKWVANDGVEIVLESTGFYTSAEKSQAHLDAGAKKVLISAPAGNIPTVVYGVNQDTLTADDHIVSAGSCTTQSLAPLANALDKEFGIEIGLMTTVHAFTSTQMILDGPKGSKFRSNRTASANTIPHSTGAAKAIGLVVPSVAGKLDGHAQRVAVVDGSVTELTTVLSKTVTAEEVNEAVKKYTNDSFGVNEDEIVSSDIIGDTHGAVFDPTLTKVITVGDKQLVQTAAWYDNEYGFTSNMIRTLLHLATL</sequence>
<evidence type="ECO:0000256" key="1">
    <source>
        <dbReference type="ARBA" id="ARBA00007406"/>
    </source>
</evidence>
<dbReference type="GO" id="GO:0006006">
    <property type="term" value="P:glucose metabolic process"/>
    <property type="evidence" value="ECO:0007669"/>
    <property type="project" value="InterPro"/>
</dbReference>
<comment type="similarity">
    <text evidence="1 8">Belongs to the glyceraldehyde-3-phosphate dehydrogenase family.</text>
</comment>
<feature type="domain" description="Glyceraldehyde 3-phosphate dehydrogenase NAD(P) binding" evidence="9">
    <location>
        <begin position="57"/>
        <end position="209"/>
    </location>
</feature>
<evidence type="ECO:0000313" key="11">
    <source>
        <dbReference type="Proteomes" id="UP000244870"/>
    </source>
</evidence>
<dbReference type="NCBIfam" id="TIGR01534">
    <property type="entry name" value="GAPDH-I"/>
    <property type="match status" value="1"/>
</dbReference>
<evidence type="ECO:0000256" key="7">
    <source>
        <dbReference type="PIRSR" id="PIRSR000149-4"/>
    </source>
</evidence>
<feature type="active site" description="Nucleophile" evidence="4">
    <location>
        <position position="209"/>
    </location>
</feature>
<protein>
    <recommendedName>
        <fullName evidence="2">Glyceraldehyde-3-phosphate dehydrogenase</fullName>
    </recommendedName>
</protein>
<name>A0A2S1KQ14_9LACO</name>
<dbReference type="PRINTS" id="PR00078">
    <property type="entry name" value="G3PDHDRGNASE"/>
</dbReference>
<keyword evidence="6" id="KW-0520">NAD</keyword>
<dbReference type="Gene3D" id="3.40.50.720">
    <property type="entry name" value="NAD(P)-binding Rossmann-like Domain"/>
    <property type="match status" value="1"/>
</dbReference>
<dbReference type="Pfam" id="PF00044">
    <property type="entry name" value="Gp_dh_N"/>
    <property type="match status" value="1"/>
</dbReference>
<evidence type="ECO:0000313" key="10">
    <source>
        <dbReference type="EMBL" id="AWF95086.1"/>
    </source>
</evidence>
<dbReference type="FunFam" id="3.30.360.10:FF:000002">
    <property type="entry name" value="Glyceraldehyde-3-phosphate dehydrogenase"/>
    <property type="match status" value="1"/>
</dbReference>
<feature type="binding site" evidence="6">
    <location>
        <position position="136"/>
    </location>
    <ligand>
        <name>NAD(+)</name>
        <dbReference type="ChEBI" id="CHEBI:57540"/>
    </ligand>
</feature>
<feature type="binding site" evidence="6">
    <location>
        <position position="92"/>
    </location>
    <ligand>
        <name>NAD(+)</name>
        <dbReference type="ChEBI" id="CHEBI:57540"/>
    </ligand>
</feature>
<dbReference type="InterPro" id="IPR006424">
    <property type="entry name" value="Glyceraldehyde-3-P_DH_1"/>
</dbReference>
<evidence type="ECO:0000256" key="3">
    <source>
        <dbReference type="ARBA" id="ARBA00023002"/>
    </source>
</evidence>
<dbReference type="SMART" id="SM00846">
    <property type="entry name" value="Gp_dh_N"/>
    <property type="match status" value="1"/>
</dbReference>
<evidence type="ECO:0000256" key="6">
    <source>
        <dbReference type="PIRSR" id="PIRSR000149-3"/>
    </source>
</evidence>
<keyword evidence="3" id="KW-0560">Oxidoreductase</keyword>
<dbReference type="Pfam" id="PF02800">
    <property type="entry name" value="Gp_dh_C"/>
    <property type="match status" value="1"/>
</dbReference>
<evidence type="ECO:0000259" key="9">
    <source>
        <dbReference type="SMART" id="SM00846"/>
    </source>
</evidence>
<accession>A0A2S1KQ14</accession>
<reference evidence="10 11" key="1">
    <citation type="submission" date="2017-04" db="EMBL/GenBank/DDBJ databases">
        <title>Weissella cibaria strain m2 complete genome.</title>
        <authorList>
            <person name="Pan Q."/>
            <person name="Tan M."/>
            <person name="Yao F."/>
            <person name="Su S."/>
        </authorList>
    </citation>
    <scope>NUCLEOTIDE SEQUENCE [LARGE SCALE GENOMIC DNA]</scope>
    <source>
        <strain evidence="10 11">M2</strain>
    </source>
</reference>
<dbReference type="EMBL" id="CP020928">
    <property type="protein sequence ID" value="AWF95086.1"/>
    <property type="molecule type" value="Genomic_DNA"/>
</dbReference>
<dbReference type="PIRSF" id="PIRSF000149">
    <property type="entry name" value="GAP_DH"/>
    <property type="match status" value="1"/>
</dbReference>
<dbReference type="GO" id="GO:0016620">
    <property type="term" value="F:oxidoreductase activity, acting on the aldehyde or oxo group of donors, NAD or NADP as acceptor"/>
    <property type="evidence" value="ECO:0007669"/>
    <property type="project" value="InterPro"/>
</dbReference>
<evidence type="ECO:0000256" key="5">
    <source>
        <dbReference type="PIRSR" id="PIRSR000149-2"/>
    </source>
</evidence>
<dbReference type="SUPFAM" id="SSF55347">
    <property type="entry name" value="Glyceraldehyde-3-phosphate dehydrogenase-like, C-terminal domain"/>
    <property type="match status" value="1"/>
</dbReference>
<dbReference type="InterPro" id="IPR020831">
    <property type="entry name" value="GlycerAld/Erythrose_P_DH"/>
</dbReference>
<dbReference type="FunFam" id="3.40.50.720:FF:000001">
    <property type="entry name" value="Glyceraldehyde-3-phosphate dehydrogenase"/>
    <property type="match status" value="1"/>
</dbReference>
<dbReference type="InterPro" id="IPR020828">
    <property type="entry name" value="GlycerAld_3-P_DH_NAD(P)-bd"/>
</dbReference>
<organism evidence="10 11">
    <name type="scientific">Weissella cibaria</name>
    <dbReference type="NCBI Taxonomy" id="137591"/>
    <lineage>
        <taxon>Bacteria</taxon>
        <taxon>Bacillati</taxon>
        <taxon>Bacillota</taxon>
        <taxon>Bacilli</taxon>
        <taxon>Lactobacillales</taxon>
        <taxon>Lactobacillaceae</taxon>
        <taxon>Weissella</taxon>
    </lineage>
</organism>
<feature type="binding site" evidence="6">
    <location>
        <position position="179"/>
    </location>
    <ligand>
        <name>NAD(+)</name>
        <dbReference type="ChEBI" id="CHEBI:57540"/>
    </ligand>
</feature>
<dbReference type="GO" id="GO:0050661">
    <property type="term" value="F:NADP binding"/>
    <property type="evidence" value="ECO:0007669"/>
    <property type="project" value="InterPro"/>
</dbReference>
<dbReference type="AlphaFoldDB" id="A0A2S1KQ14"/>
<feature type="binding site" evidence="5">
    <location>
        <begin position="268"/>
        <end position="269"/>
    </location>
    <ligand>
        <name>D-glyceraldehyde 3-phosphate</name>
        <dbReference type="ChEBI" id="CHEBI:59776"/>
    </ligand>
</feature>
<dbReference type="Gene3D" id="3.30.360.10">
    <property type="entry name" value="Dihydrodipicolinate Reductase, domain 2"/>
    <property type="match status" value="1"/>
</dbReference>
<dbReference type="CDD" id="cd05214">
    <property type="entry name" value="GAPDH_I_N"/>
    <property type="match status" value="1"/>
</dbReference>
<feature type="binding site" evidence="5">
    <location>
        <begin position="208"/>
        <end position="210"/>
    </location>
    <ligand>
        <name>D-glyceraldehyde 3-phosphate</name>
        <dbReference type="ChEBI" id="CHEBI:59776"/>
    </ligand>
</feature>
<dbReference type="SUPFAM" id="SSF51735">
    <property type="entry name" value="NAD(P)-binding Rossmann-fold domains"/>
    <property type="match status" value="1"/>
</dbReference>
<evidence type="ECO:0000256" key="2">
    <source>
        <dbReference type="ARBA" id="ARBA00021022"/>
    </source>
</evidence>
<dbReference type="CDD" id="cd18126">
    <property type="entry name" value="GAPDH_I_C"/>
    <property type="match status" value="1"/>
</dbReference>
<feature type="binding site" evidence="5">
    <location>
        <position position="291"/>
    </location>
    <ligand>
        <name>D-glyceraldehyde 3-phosphate</name>
        <dbReference type="ChEBI" id="CHEBI:59776"/>
    </ligand>
</feature>
<evidence type="ECO:0000256" key="8">
    <source>
        <dbReference type="RuleBase" id="RU000397"/>
    </source>
</evidence>
<dbReference type="InterPro" id="IPR036291">
    <property type="entry name" value="NAD(P)-bd_dom_sf"/>
</dbReference>
<dbReference type="PANTHER" id="PTHR43148">
    <property type="entry name" value="GLYCERALDEHYDE-3-PHOSPHATE DEHYDROGENASE 2"/>
    <property type="match status" value="1"/>
</dbReference>
<keyword evidence="6" id="KW-0547">Nucleotide-binding</keyword>
<dbReference type="Proteomes" id="UP000244870">
    <property type="component" value="Chromosome"/>
</dbReference>
<gene>
    <name evidence="10" type="ORF">B6254_0676</name>
</gene>